<gene>
    <name evidence="1" type="ORF">KC19_1G079100</name>
</gene>
<organism evidence="1 2">
    <name type="scientific">Ceratodon purpureus</name>
    <name type="common">Fire moss</name>
    <name type="synonym">Dicranum purpureum</name>
    <dbReference type="NCBI Taxonomy" id="3225"/>
    <lineage>
        <taxon>Eukaryota</taxon>
        <taxon>Viridiplantae</taxon>
        <taxon>Streptophyta</taxon>
        <taxon>Embryophyta</taxon>
        <taxon>Bryophyta</taxon>
        <taxon>Bryophytina</taxon>
        <taxon>Bryopsida</taxon>
        <taxon>Dicranidae</taxon>
        <taxon>Pseudoditrichales</taxon>
        <taxon>Ditrichaceae</taxon>
        <taxon>Ceratodon</taxon>
    </lineage>
</organism>
<sequence>MEGGRQEGDGGGGDGIGREVGMGSMSRCEGFVASCVGPSSGLYEGGLSLFMALEYGLLPTCAVFGMFCSVRICLARFQVPCHLRLVHGNYNTIWKVALNPRGTGNWSLDLSKQEGPVGWAEGYQMYCMELQGCFQFNEIAE</sequence>
<accession>A0A8T0J4W2</accession>
<keyword evidence="2" id="KW-1185">Reference proteome</keyword>
<evidence type="ECO:0000313" key="1">
    <source>
        <dbReference type="EMBL" id="KAG0590186.1"/>
    </source>
</evidence>
<reference evidence="1" key="1">
    <citation type="submission" date="2020-06" db="EMBL/GenBank/DDBJ databases">
        <title>WGS assembly of Ceratodon purpureus strain R40.</title>
        <authorList>
            <person name="Carey S.B."/>
            <person name="Jenkins J."/>
            <person name="Shu S."/>
            <person name="Lovell J.T."/>
            <person name="Sreedasyam A."/>
            <person name="Maumus F."/>
            <person name="Tiley G.P."/>
            <person name="Fernandez-Pozo N."/>
            <person name="Barry K."/>
            <person name="Chen C."/>
            <person name="Wang M."/>
            <person name="Lipzen A."/>
            <person name="Daum C."/>
            <person name="Saski C.A."/>
            <person name="Payton A.C."/>
            <person name="Mcbreen J.C."/>
            <person name="Conrad R.E."/>
            <person name="Kollar L.M."/>
            <person name="Olsson S."/>
            <person name="Huttunen S."/>
            <person name="Landis J.B."/>
            <person name="Wickett N.J."/>
            <person name="Johnson M.G."/>
            <person name="Rensing S.A."/>
            <person name="Grimwood J."/>
            <person name="Schmutz J."/>
            <person name="Mcdaniel S.F."/>
        </authorList>
    </citation>
    <scope>NUCLEOTIDE SEQUENCE</scope>
    <source>
        <strain evidence="1">R40</strain>
    </source>
</reference>
<comment type="caution">
    <text evidence="1">The sequence shown here is derived from an EMBL/GenBank/DDBJ whole genome shotgun (WGS) entry which is preliminary data.</text>
</comment>
<protein>
    <submittedName>
        <fullName evidence="1">Uncharacterized protein</fullName>
    </submittedName>
</protein>
<proteinExistence type="predicted"/>
<dbReference type="Proteomes" id="UP000822688">
    <property type="component" value="Chromosome 1"/>
</dbReference>
<dbReference type="EMBL" id="CM026421">
    <property type="protein sequence ID" value="KAG0590186.1"/>
    <property type="molecule type" value="Genomic_DNA"/>
</dbReference>
<evidence type="ECO:0000313" key="2">
    <source>
        <dbReference type="Proteomes" id="UP000822688"/>
    </source>
</evidence>
<name>A0A8T0J4W2_CERPU</name>
<dbReference type="AlphaFoldDB" id="A0A8T0J4W2"/>